<evidence type="ECO:0000256" key="4">
    <source>
        <dbReference type="ARBA" id="ARBA00022679"/>
    </source>
</evidence>
<dbReference type="InterPro" id="IPR003447">
    <property type="entry name" value="FEMABX"/>
</dbReference>
<dbReference type="PANTHER" id="PTHR36174">
    <property type="entry name" value="LIPID II:GLYCINE GLYCYLTRANSFERASE"/>
    <property type="match status" value="1"/>
</dbReference>
<dbReference type="PROSITE" id="PS51191">
    <property type="entry name" value="FEMABX"/>
    <property type="match status" value="1"/>
</dbReference>
<comment type="subcellular location">
    <subcellularLocation>
        <location evidence="1">Cytoplasm</location>
    </subcellularLocation>
</comment>
<keyword evidence="7 11" id="KW-0012">Acyltransferase</keyword>
<gene>
    <name evidence="11" type="ORF">BHU61_04295</name>
</gene>
<evidence type="ECO:0000313" key="11">
    <source>
        <dbReference type="EMBL" id="RAK46688.1"/>
    </source>
</evidence>
<dbReference type="AlphaFoldDB" id="A0A327ZZZ1"/>
<evidence type="ECO:0000256" key="1">
    <source>
        <dbReference type="ARBA" id="ARBA00004496"/>
    </source>
</evidence>
<dbReference type="Gene3D" id="3.40.630.30">
    <property type="match status" value="2"/>
</dbReference>
<protein>
    <submittedName>
        <fullName evidence="11">Aminoacyltransferase</fullName>
    </submittedName>
</protein>
<dbReference type="Pfam" id="PF02388">
    <property type="entry name" value="FemAB"/>
    <property type="match status" value="1"/>
</dbReference>
<accession>A0A327ZZZ1</accession>
<evidence type="ECO:0000256" key="2">
    <source>
        <dbReference type="ARBA" id="ARBA00009943"/>
    </source>
</evidence>
<keyword evidence="8" id="KW-0961">Cell wall biogenesis/degradation</keyword>
<proteinExistence type="inferred from homology"/>
<keyword evidence="12" id="KW-1185">Reference proteome</keyword>
<dbReference type="Proteomes" id="UP000249808">
    <property type="component" value="Unassembled WGS sequence"/>
</dbReference>
<comment type="similarity">
    <text evidence="2">Belongs to the FemABX family.</text>
</comment>
<evidence type="ECO:0000313" key="12">
    <source>
        <dbReference type="Proteomes" id="UP000249808"/>
    </source>
</evidence>
<dbReference type="GO" id="GO:0005737">
    <property type="term" value="C:cytoplasm"/>
    <property type="evidence" value="ECO:0007669"/>
    <property type="project" value="UniProtKB-SubCell"/>
</dbReference>
<dbReference type="GO" id="GO:0071555">
    <property type="term" value="P:cell wall organization"/>
    <property type="evidence" value="ECO:0007669"/>
    <property type="project" value="UniProtKB-KW"/>
</dbReference>
<evidence type="ECO:0000256" key="6">
    <source>
        <dbReference type="ARBA" id="ARBA00022984"/>
    </source>
</evidence>
<feature type="coiled-coil region" evidence="9">
    <location>
        <begin position="249"/>
        <end position="300"/>
    </location>
</feature>
<sequence>MEFTELTVAEYTDFIWNTTEMSHYFQLQENIKNREADGYPVVLLGIKAEGEVIAASLFSKIPTFGSYFYYSNRGPVMNYKNSELVDFYFKSLDTYLKTHQALYVKLDPYWIYKMYDKDVNYKEEHGTNDAIIKQLKSLGYKHTGFSVGYTMDTQVRWMSVLYLQGETPASIMKQFDSQRKRNVKKAQKYGVKIRLLGKDELDVFLDLYRETEQRAGFIARPDRYFEGFHQYYEDKVLLPLAYIDLNEYIEKLSNDITSSESKRDQMMANENKSDKQMKKIEQLDREINHMQDELLEMSTLRKTDGNILNLAAGMFFLNHFEVNYFSGGSSEKYNKFMGPYAMHWYMINYCFEHGFDRYNFYGVSGDFSESGEDYGVYRFKRGFNAQIEELVGDFIKPINKPKYAVYQAALKTRLKLSELKQRKRNKNNQSEDELETTENIVLQKGPDKISDPN</sequence>
<dbReference type="Gene3D" id="1.20.58.90">
    <property type="match status" value="1"/>
</dbReference>
<keyword evidence="5" id="KW-0133">Cell shape</keyword>
<keyword evidence="3" id="KW-0963">Cytoplasm</keyword>
<evidence type="ECO:0000256" key="7">
    <source>
        <dbReference type="ARBA" id="ARBA00023315"/>
    </source>
</evidence>
<keyword evidence="6" id="KW-0573">Peptidoglycan synthesis</keyword>
<dbReference type="GO" id="GO:0016755">
    <property type="term" value="F:aminoacyltransferase activity"/>
    <property type="evidence" value="ECO:0007669"/>
    <property type="project" value="InterPro"/>
</dbReference>
<evidence type="ECO:0000256" key="8">
    <source>
        <dbReference type="ARBA" id="ARBA00023316"/>
    </source>
</evidence>
<dbReference type="PANTHER" id="PTHR36174:SF2">
    <property type="entry name" value="AMINOACYLTRANSFERASE FEMA"/>
    <property type="match status" value="1"/>
</dbReference>
<feature type="region of interest" description="Disordered" evidence="10">
    <location>
        <begin position="421"/>
        <end position="453"/>
    </location>
</feature>
<dbReference type="SUPFAM" id="SSF55729">
    <property type="entry name" value="Acyl-CoA N-acyltransferases (Nat)"/>
    <property type="match status" value="2"/>
</dbReference>
<dbReference type="GO" id="GO:0009252">
    <property type="term" value="P:peptidoglycan biosynthetic process"/>
    <property type="evidence" value="ECO:0007669"/>
    <property type="project" value="UniProtKB-KW"/>
</dbReference>
<dbReference type="RefSeq" id="WP_111714911.1">
    <property type="nucleotide sequence ID" value="NZ_JBHSSR010000001.1"/>
</dbReference>
<dbReference type="GO" id="GO:0008360">
    <property type="term" value="P:regulation of cell shape"/>
    <property type="evidence" value="ECO:0007669"/>
    <property type="project" value="UniProtKB-KW"/>
</dbReference>
<evidence type="ECO:0000256" key="3">
    <source>
        <dbReference type="ARBA" id="ARBA00022490"/>
    </source>
</evidence>
<dbReference type="InterPro" id="IPR050644">
    <property type="entry name" value="PG_Glycine_Bridge_Synth"/>
</dbReference>
<reference evidence="11 12" key="1">
    <citation type="journal article" date="2018" name="Front. Microbiol.">
        <title>Description and Comparative Genomics of Macrococcus caseolyticus subsp. hominis subsp. nov., Macrococcus goetzii sp. nov., Macrococcus epidermidis sp. nov., and Macrococcus bohemicus sp. nov., Novel Macrococci From Human Clinical Material With Virulence Potential and Suspected Uptake of Foreign DNA by Natural Transformation.</title>
        <authorList>
            <person name="Maslanova I."/>
            <person name="Wertheimer Z."/>
            <person name="Sedlacek I."/>
            <person name="Svec P."/>
            <person name="Indrakova A."/>
            <person name="Kovarovic V."/>
            <person name="Schumann P."/>
            <person name="Sproer C."/>
            <person name="Kralova S."/>
            <person name="Sedo O."/>
            <person name="Kristofova L."/>
            <person name="Vrbovska V."/>
            <person name="Fuzik T."/>
            <person name="Petras P."/>
            <person name="Zdrahal Z."/>
            <person name="Ruzickova V."/>
            <person name="Doskar J."/>
            <person name="Pantucek R."/>
        </authorList>
    </citation>
    <scope>NUCLEOTIDE SEQUENCE [LARGE SCALE GENOMIC DNA]</scope>
    <source>
        <strain evidence="11 12">01/688</strain>
    </source>
</reference>
<evidence type="ECO:0000256" key="10">
    <source>
        <dbReference type="SAM" id="MobiDB-lite"/>
    </source>
</evidence>
<dbReference type="InterPro" id="IPR016181">
    <property type="entry name" value="Acyl_CoA_acyltransferase"/>
</dbReference>
<organism evidence="11 12">
    <name type="scientific">Macrococcus epidermidis</name>
    <dbReference type="NCBI Taxonomy" id="1902580"/>
    <lineage>
        <taxon>Bacteria</taxon>
        <taxon>Bacillati</taxon>
        <taxon>Bacillota</taxon>
        <taxon>Bacilli</taxon>
        <taxon>Bacillales</taxon>
        <taxon>Staphylococcaceae</taxon>
        <taxon>Macrococcus</taxon>
    </lineage>
</organism>
<dbReference type="EMBL" id="PZJH01000001">
    <property type="protein sequence ID" value="RAK46688.1"/>
    <property type="molecule type" value="Genomic_DNA"/>
</dbReference>
<name>A0A327ZZZ1_9STAP</name>
<comment type="caution">
    <text evidence="11">The sequence shown here is derived from an EMBL/GenBank/DDBJ whole genome shotgun (WGS) entry which is preliminary data.</text>
</comment>
<keyword evidence="4 11" id="KW-0808">Transferase</keyword>
<keyword evidence="9" id="KW-0175">Coiled coil</keyword>
<evidence type="ECO:0000256" key="9">
    <source>
        <dbReference type="SAM" id="Coils"/>
    </source>
</evidence>
<evidence type="ECO:0000256" key="5">
    <source>
        <dbReference type="ARBA" id="ARBA00022960"/>
    </source>
</evidence>